<feature type="compositionally biased region" description="Low complexity" evidence="1">
    <location>
        <begin position="466"/>
        <end position="475"/>
    </location>
</feature>
<evidence type="ECO:0000313" key="5">
    <source>
        <dbReference type="Proteomes" id="UP001445335"/>
    </source>
</evidence>
<dbReference type="Proteomes" id="UP001445335">
    <property type="component" value="Unassembled WGS sequence"/>
</dbReference>
<gene>
    <name evidence="4" type="ORF">WJX81_003863</name>
</gene>
<feature type="domain" description="Tyrosine specific protein phosphatases" evidence="3">
    <location>
        <begin position="658"/>
        <end position="719"/>
    </location>
</feature>
<dbReference type="EMBL" id="JALJOU010000086">
    <property type="protein sequence ID" value="KAK9822495.1"/>
    <property type="molecule type" value="Genomic_DNA"/>
</dbReference>
<dbReference type="InterPro" id="IPR020422">
    <property type="entry name" value="TYR_PHOSPHATASE_DUAL_dom"/>
</dbReference>
<dbReference type="InterPro" id="IPR036940">
    <property type="entry name" value="PI3/4_kinase_cat_sf"/>
</dbReference>
<protein>
    <submittedName>
        <fullName evidence="4">Uncharacterized protein</fullName>
    </submittedName>
</protein>
<evidence type="ECO:0000256" key="1">
    <source>
        <dbReference type="SAM" id="MobiDB-lite"/>
    </source>
</evidence>
<dbReference type="InterPro" id="IPR011009">
    <property type="entry name" value="Kinase-like_dom_sf"/>
</dbReference>
<dbReference type="InterPro" id="IPR015275">
    <property type="entry name" value="Actin-fragmin_kin_cat_dom"/>
</dbReference>
<dbReference type="CDD" id="cd14498">
    <property type="entry name" value="DSP"/>
    <property type="match status" value="1"/>
</dbReference>
<accession>A0AAW1QLX6</accession>
<dbReference type="InterPro" id="IPR000340">
    <property type="entry name" value="Dual-sp_phosphatase_cat-dom"/>
</dbReference>
<dbReference type="PANTHER" id="PTHR47100">
    <property type="entry name" value="DUAL SPECIFICITY PROTEIN PHOSPHATASE PHS1"/>
    <property type="match status" value="1"/>
</dbReference>
<dbReference type="PROSITE" id="PS50056">
    <property type="entry name" value="TYR_PHOSPHATASE_2"/>
    <property type="match status" value="1"/>
</dbReference>
<feature type="compositionally biased region" description="Low complexity" evidence="1">
    <location>
        <begin position="170"/>
        <end position="184"/>
    </location>
</feature>
<dbReference type="SMART" id="SM00195">
    <property type="entry name" value="DSPc"/>
    <property type="match status" value="1"/>
</dbReference>
<dbReference type="InterPro" id="IPR035010">
    <property type="entry name" value="PHS1"/>
</dbReference>
<dbReference type="Pfam" id="PF09192">
    <property type="entry name" value="Act-Frag_cataly"/>
    <property type="match status" value="1"/>
</dbReference>
<feature type="region of interest" description="Disordered" evidence="1">
    <location>
        <begin position="154"/>
        <end position="188"/>
    </location>
</feature>
<evidence type="ECO:0000259" key="2">
    <source>
        <dbReference type="PROSITE" id="PS50054"/>
    </source>
</evidence>
<name>A0AAW1QLX6_9CHLO</name>
<reference evidence="4 5" key="1">
    <citation type="journal article" date="2024" name="Nat. Commun.">
        <title>Phylogenomics reveals the evolutionary origins of lichenization in chlorophyte algae.</title>
        <authorList>
            <person name="Puginier C."/>
            <person name="Libourel C."/>
            <person name="Otte J."/>
            <person name="Skaloud P."/>
            <person name="Haon M."/>
            <person name="Grisel S."/>
            <person name="Petersen M."/>
            <person name="Berrin J.G."/>
            <person name="Delaux P.M."/>
            <person name="Dal Grande F."/>
            <person name="Keller J."/>
        </authorList>
    </citation>
    <scope>NUCLEOTIDE SEQUENCE [LARGE SCALE GENOMIC DNA]</scope>
    <source>
        <strain evidence="4 5">SAG 245.80</strain>
    </source>
</reference>
<evidence type="ECO:0000313" key="4">
    <source>
        <dbReference type="EMBL" id="KAK9822495.1"/>
    </source>
</evidence>
<dbReference type="SUPFAM" id="SSF56112">
    <property type="entry name" value="Protein kinase-like (PK-like)"/>
    <property type="match status" value="1"/>
</dbReference>
<feature type="domain" description="Tyrosine-protein phosphatase" evidence="2">
    <location>
        <begin position="596"/>
        <end position="738"/>
    </location>
</feature>
<proteinExistence type="predicted"/>
<dbReference type="GO" id="GO:0043622">
    <property type="term" value="P:cortical microtubule organization"/>
    <property type="evidence" value="ECO:0007669"/>
    <property type="project" value="InterPro"/>
</dbReference>
<dbReference type="Pfam" id="PF00782">
    <property type="entry name" value="DSPc"/>
    <property type="match status" value="1"/>
</dbReference>
<dbReference type="Gene3D" id="3.90.190.10">
    <property type="entry name" value="Protein tyrosine phosphatase superfamily"/>
    <property type="match status" value="1"/>
</dbReference>
<organism evidence="4 5">
    <name type="scientific">Elliptochloris bilobata</name>
    <dbReference type="NCBI Taxonomy" id="381761"/>
    <lineage>
        <taxon>Eukaryota</taxon>
        <taxon>Viridiplantae</taxon>
        <taxon>Chlorophyta</taxon>
        <taxon>core chlorophytes</taxon>
        <taxon>Trebouxiophyceae</taxon>
        <taxon>Trebouxiophyceae incertae sedis</taxon>
        <taxon>Elliptochloris clade</taxon>
        <taxon>Elliptochloris</taxon>
    </lineage>
</organism>
<dbReference type="GO" id="GO:0009737">
    <property type="term" value="P:response to abscisic acid"/>
    <property type="evidence" value="ECO:0007669"/>
    <property type="project" value="InterPro"/>
</dbReference>
<comment type="caution">
    <text evidence="4">The sequence shown here is derived from an EMBL/GenBank/DDBJ whole genome shotgun (WGS) entry which is preliminary data.</text>
</comment>
<dbReference type="PANTHER" id="PTHR47100:SF5">
    <property type="entry name" value="DUAL SPECIFICITY PROTEIN PHOSPHATASE PHS1"/>
    <property type="match status" value="1"/>
</dbReference>
<dbReference type="AlphaFoldDB" id="A0AAW1QLX6"/>
<dbReference type="SUPFAM" id="SSF52799">
    <property type="entry name" value="(Phosphotyrosine protein) phosphatases II"/>
    <property type="match status" value="1"/>
</dbReference>
<dbReference type="InterPro" id="IPR000387">
    <property type="entry name" value="Tyr_Pase_dom"/>
</dbReference>
<dbReference type="PROSITE" id="PS50054">
    <property type="entry name" value="TYR_PHOSPHATASE_DUAL"/>
    <property type="match status" value="1"/>
</dbReference>
<keyword evidence="5" id="KW-1185">Reference proteome</keyword>
<feature type="compositionally biased region" description="Polar residues" evidence="1">
    <location>
        <begin position="486"/>
        <end position="497"/>
    </location>
</feature>
<sequence>MLAATALSPANTPERVVRRTYEWLAEQPEDADELVALLSEAAPRLGVAAAVAMRTQPRTPRRPPPEPGTRLRQRLAAAVPMPTGLGDVDWMQLSAVVASEELRLDSHASSHTGSSAGKGGQPASPRADLVEVNSGGSVHFCFFEPAYARCRTASPRQGLNRPPSDPPPQSWSMDSSPSRSSVSPAGRGPERCLVVKVCPARLAAQSEQFANELTLHVGVCAPACRILRKQGLTAAEYKSAHAACLLLGRRAAVLEEQLAGAACVLIMEYVPGSAFLATDEPFQPALLPTTAADLGRLFLLDMLLGNADRLPCEELGWRGNAHNALFCTAGPAVGRLVAIDSAVQRRPPGGLMSAEDAACNKVTELALNDREVAGRLLAEALARNAAAVVAVSHSEVHCTFQQGLRAALEATMRIKGLLEMMFDKLACWIDEFITNMEEVEGAEGTSCAATPPSTRPPTPEGPCCLSPAAPAPAAGSGHGAAGARRNPSSPRGEISTTLKIRSLGREAAANELISERLNHWKAAMRERGEELRTAVEEWQAKRSGTPGTPRLSAASAITTGFLDGTHPIVDAYELKVRLEHMLQRLRALQDAAATARPTQLLPHLWVAGAVEANSLHLLRQLGITHLLNATEDLLLPEPSAGFQCLRCPLRDVEDEDIERFFEEARRFIDAAAAASGSALVHCHEGKSRSVTLVLAYMMQTQDWSLRRALEMVAAQRPGISPNAGFMGRLGALEERLRGSQTVRVKRTKPEPRTCPQCGVVAGVSQQSLLVHMRTKHGAAAAAHEAR</sequence>
<feature type="region of interest" description="Disordered" evidence="1">
    <location>
        <begin position="444"/>
        <end position="497"/>
    </location>
</feature>
<feature type="region of interest" description="Disordered" evidence="1">
    <location>
        <begin position="104"/>
        <end position="129"/>
    </location>
</feature>
<dbReference type="InterPro" id="IPR029021">
    <property type="entry name" value="Prot-tyrosine_phosphatase-like"/>
</dbReference>
<evidence type="ECO:0000259" key="3">
    <source>
        <dbReference type="PROSITE" id="PS50056"/>
    </source>
</evidence>
<dbReference type="GO" id="GO:0004721">
    <property type="term" value="F:phosphoprotein phosphatase activity"/>
    <property type="evidence" value="ECO:0007669"/>
    <property type="project" value="InterPro"/>
</dbReference>
<dbReference type="Gene3D" id="1.10.1070.11">
    <property type="entry name" value="Phosphatidylinositol 3-/4-kinase, catalytic domain"/>
    <property type="match status" value="1"/>
</dbReference>